<reference evidence="4 5" key="1">
    <citation type="submission" date="2020-11" db="EMBL/GenBank/DDBJ databases">
        <title>Kefir isolates.</title>
        <authorList>
            <person name="Marcisauskas S."/>
            <person name="Kim Y."/>
            <person name="Blasche S."/>
        </authorList>
    </citation>
    <scope>NUCLEOTIDE SEQUENCE [LARGE SCALE GENOMIC DNA]</scope>
    <source>
        <strain evidence="4 5">OG2</strain>
    </source>
</reference>
<dbReference type="PROSITE" id="PS51820">
    <property type="entry name" value="PA14"/>
    <property type="match status" value="1"/>
</dbReference>
<gene>
    <name evidence="4" type="ORF">C6P45_000570</name>
</gene>
<feature type="domain" description="PA14" evidence="3">
    <location>
        <begin position="51"/>
        <end position="224"/>
    </location>
</feature>
<dbReference type="EMBL" id="PUHR01000119">
    <property type="protein sequence ID" value="KAG0664550.1"/>
    <property type="molecule type" value="Genomic_DNA"/>
</dbReference>
<dbReference type="Proteomes" id="UP000750334">
    <property type="component" value="Unassembled WGS sequence"/>
</dbReference>
<dbReference type="AlphaFoldDB" id="A0A9P7B7K9"/>
<proteinExistence type="predicted"/>
<protein>
    <recommendedName>
        <fullName evidence="3">PA14 domain-containing protein</fullName>
    </recommendedName>
</protein>
<evidence type="ECO:0000313" key="5">
    <source>
        <dbReference type="Proteomes" id="UP000750334"/>
    </source>
</evidence>
<feature type="region of interest" description="Disordered" evidence="1">
    <location>
        <begin position="429"/>
        <end position="448"/>
    </location>
</feature>
<evidence type="ECO:0000256" key="2">
    <source>
        <dbReference type="SAM" id="SignalP"/>
    </source>
</evidence>
<dbReference type="Gene3D" id="2.60.120.1560">
    <property type="match status" value="1"/>
</dbReference>
<sequence>MFLQLVNFLTLYTFSALAESPYGDASCAPFIPNSFADDGGFKLRILNSTLNGDSNVIYSQLYNTTFTALSSPGIQQYYLTDLTFDIPVSVTDEPVTGTLYESEGIKTTLSNFSMVGMTIFVPDETGDYTFSIDDVSDGGAIFIFNDPNMYCCGAMDYQNWLPTTTKVYNIPEDPEHTTSSQTVHLVKGLGYIITYSYINLSGDAVFKPTITLPSGEKVSDLAAYIKTSFTDLACGVGNGTSTIISLGTDVYTTTFSTSISTKIGTAFGVIPYTEYETIYYVLTPAVVSSSSSAVSSSASSFASSSASSAILSSSTPSTIISSTTFSSNTFSKDSSSVMPSSSSSSLLSSTSIWSVTSSSVSKSSSTLKSSSSLGSSGFSSSLEHNSSIIESFSTITSSPQESSISSSDVSALLTSSSNINGFTNSSTIISSTSESDSSSDEDAGNMSRSTYKTIGETSIESAISSADSKITQKSSVADSTSSFLTVYGTSTFTDELGLTKTIIVTCSTTFNEIDSSSRFKSQDVISESSSKNIAENKETTTPVVSYISSNGYGANEQTVSTKITGQAYDNNSKDYDTVSTKESSSLHTAAIQPISSVSSSAVIIQTAPNEASKGAVSLFYSAVAAVLSVFLI</sequence>
<dbReference type="InterPro" id="IPR037524">
    <property type="entry name" value="PA14/GLEYA"/>
</dbReference>
<evidence type="ECO:0000313" key="4">
    <source>
        <dbReference type="EMBL" id="KAG0664550.1"/>
    </source>
</evidence>
<evidence type="ECO:0000256" key="1">
    <source>
        <dbReference type="SAM" id="MobiDB-lite"/>
    </source>
</evidence>
<evidence type="ECO:0000259" key="3">
    <source>
        <dbReference type="PROSITE" id="PS51820"/>
    </source>
</evidence>
<dbReference type="InterPro" id="IPR018871">
    <property type="entry name" value="GLEYA_adhesin_domain"/>
</dbReference>
<dbReference type="OrthoDB" id="3996163at2759"/>
<keyword evidence="2" id="KW-0732">Signal</keyword>
<name>A0A9P7B7K9_MAUEX</name>
<feature type="chain" id="PRO_5040217567" description="PA14 domain-containing protein" evidence="2">
    <location>
        <begin position="19"/>
        <end position="632"/>
    </location>
</feature>
<accession>A0A9P7B7K9</accession>
<dbReference type="Pfam" id="PF10528">
    <property type="entry name" value="GLEYA"/>
    <property type="match status" value="1"/>
</dbReference>
<organism evidence="4 5">
    <name type="scientific">Maudiozyma exigua</name>
    <name type="common">Yeast</name>
    <name type="synonym">Kazachstania exigua</name>
    <dbReference type="NCBI Taxonomy" id="34358"/>
    <lineage>
        <taxon>Eukaryota</taxon>
        <taxon>Fungi</taxon>
        <taxon>Dikarya</taxon>
        <taxon>Ascomycota</taxon>
        <taxon>Saccharomycotina</taxon>
        <taxon>Saccharomycetes</taxon>
        <taxon>Saccharomycetales</taxon>
        <taxon>Saccharomycetaceae</taxon>
        <taxon>Maudiozyma</taxon>
    </lineage>
</organism>
<feature type="signal peptide" evidence="2">
    <location>
        <begin position="1"/>
        <end position="18"/>
    </location>
</feature>
<comment type="caution">
    <text evidence="4">The sequence shown here is derived from an EMBL/GenBank/DDBJ whole genome shotgun (WGS) entry which is preliminary data.</text>
</comment>
<keyword evidence="5" id="KW-1185">Reference proteome</keyword>